<keyword evidence="2" id="KW-1133">Transmembrane helix</keyword>
<dbReference type="Proteomes" id="UP000070544">
    <property type="component" value="Unassembled WGS sequence"/>
</dbReference>
<dbReference type="SUPFAM" id="SSF52540">
    <property type="entry name" value="P-loop containing nucleoside triphosphate hydrolases"/>
    <property type="match status" value="1"/>
</dbReference>
<keyword evidence="2" id="KW-0472">Membrane</keyword>
<protein>
    <recommendedName>
        <fullName evidence="5">G domain-containing protein</fullName>
    </recommendedName>
</protein>
<evidence type="ECO:0000313" key="3">
    <source>
        <dbReference type="EMBL" id="KXS13999.1"/>
    </source>
</evidence>
<feature type="compositionally biased region" description="Basic and acidic residues" evidence="1">
    <location>
        <begin position="491"/>
        <end position="506"/>
    </location>
</feature>
<keyword evidence="2" id="KW-0812">Transmembrane</keyword>
<dbReference type="Gene3D" id="3.40.50.300">
    <property type="entry name" value="P-loop containing nucleotide triphosphate hydrolases"/>
    <property type="match status" value="1"/>
</dbReference>
<evidence type="ECO:0000256" key="1">
    <source>
        <dbReference type="SAM" id="MobiDB-lite"/>
    </source>
</evidence>
<evidence type="ECO:0000256" key="2">
    <source>
        <dbReference type="SAM" id="Phobius"/>
    </source>
</evidence>
<dbReference type="OrthoDB" id="2114124at2759"/>
<evidence type="ECO:0008006" key="5">
    <source>
        <dbReference type="Google" id="ProtNLM"/>
    </source>
</evidence>
<organism evidence="3 4">
    <name type="scientific">Gonapodya prolifera (strain JEL478)</name>
    <name type="common">Monoblepharis prolifera</name>
    <dbReference type="NCBI Taxonomy" id="1344416"/>
    <lineage>
        <taxon>Eukaryota</taxon>
        <taxon>Fungi</taxon>
        <taxon>Fungi incertae sedis</taxon>
        <taxon>Chytridiomycota</taxon>
        <taxon>Chytridiomycota incertae sedis</taxon>
        <taxon>Monoblepharidomycetes</taxon>
        <taxon>Monoblepharidales</taxon>
        <taxon>Gonapodyaceae</taxon>
        <taxon>Gonapodya</taxon>
    </lineage>
</organism>
<reference evidence="3 4" key="1">
    <citation type="journal article" date="2015" name="Genome Biol. Evol.">
        <title>Phylogenomic analyses indicate that early fungi evolved digesting cell walls of algal ancestors of land plants.</title>
        <authorList>
            <person name="Chang Y."/>
            <person name="Wang S."/>
            <person name="Sekimoto S."/>
            <person name="Aerts A.L."/>
            <person name="Choi C."/>
            <person name="Clum A."/>
            <person name="LaButti K.M."/>
            <person name="Lindquist E.A."/>
            <person name="Yee Ngan C."/>
            <person name="Ohm R.A."/>
            <person name="Salamov A.A."/>
            <person name="Grigoriev I.V."/>
            <person name="Spatafora J.W."/>
            <person name="Berbee M.L."/>
        </authorList>
    </citation>
    <scope>NUCLEOTIDE SEQUENCE [LARGE SCALE GENOMIC DNA]</scope>
    <source>
        <strain evidence="3 4">JEL478</strain>
    </source>
</reference>
<keyword evidence="4" id="KW-1185">Reference proteome</keyword>
<accession>A0A139ABF0</accession>
<feature type="compositionally biased region" description="Polar residues" evidence="1">
    <location>
        <begin position="510"/>
        <end position="523"/>
    </location>
</feature>
<feature type="region of interest" description="Disordered" evidence="1">
    <location>
        <begin position="491"/>
        <end position="523"/>
    </location>
</feature>
<dbReference type="EMBL" id="KQ965772">
    <property type="protein sequence ID" value="KXS13999.1"/>
    <property type="molecule type" value="Genomic_DNA"/>
</dbReference>
<dbReference type="AlphaFoldDB" id="A0A139ABF0"/>
<dbReference type="InterPro" id="IPR027417">
    <property type="entry name" value="P-loop_NTPase"/>
</dbReference>
<feature type="transmembrane region" description="Helical" evidence="2">
    <location>
        <begin position="414"/>
        <end position="440"/>
    </location>
</feature>
<proteinExistence type="predicted"/>
<name>A0A139ABF0_GONPJ</name>
<evidence type="ECO:0000313" key="4">
    <source>
        <dbReference type="Proteomes" id="UP000070544"/>
    </source>
</evidence>
<sequence length="523" mass="57466">MASEIKILSATDASAQDPDDVSGVPELPEFVEWINKGIATITNKTEHEQRTMEQFQQLIAKTRPPIIAFVGGRGSGKSAVLNCIFGQYICPEGDIAQTGVAQRLKLEVRQAAGAQPRRMDLLDTRGFGEANKPVGNTNDEDNPIDSFVKAAKGKKIDVVLFLHKATSMGDVLLTKAIQDFGSACEKAAIPKSTPLIGVMTHIDEINPGKNDKNLKALYSKVHPSNMEQTRMRNILDLEIVFEKHLSDDHRQITEMFVSGGNKIISVEALVAGWGFPVQDGALFANEFVDVKNLHKCQAIDGKFGNIMKPEEKGYCVPLKDNDFRYGLDKLMEKIYNLVADDAKYEAARLSSLLQIKQDMADRIINVIVSMSVICAPVPVVGPLLVWSLCIIMVHQIASLAEQRISIWKCAKFILGYLAIDTGISIVALVAAGAALFGYFIAETLALEIAALFGVGVIAVSEFCFKIWLLGKYASWTFLDNLPGKEIAKRMEEEKKKSKEQREKDIANWKSGDNQLPGTTASFA</sequence>
<feature type="transmembrane region" description="Helical" evidence="2">
    <location>
        <begin position="366"/>
        <end position="393"/>
    </location>
</feature>
<gene>
    <name evidence="3" type="ORF">M427DRAFT_356798</name>
</gene>
<feature type="transmembrane region" description="Helical" evidence="2">
    <location>
        <begin position="446"/>
        <end position="468"/>
    </location>
</feature>